<dbReference type="PANTHER" id="PTHR24103">
    <property type="entry name" value="E3 UBIQUITIN-PROTEIN LIGASE TRIM"/>
    <property type="match status" value="1"/>
</dbReference>
<dbReference type="InterPro" id="IPR050143">
    <property type="entry name" value="TRIM/RBCC"/>
</dbReference>
<feature type="non-terminal residue" evidence="1">
    <location>
        <position position="1"/>
    </location>
</feature>
<reference evidence="2" key="1">
    <citation type="journal article" date="2019" name="IScience">
        <title>Narwhal Genome Reveals Long-Term Low Genetic Diversity despite Current Large Abundance Size.</title>
        <authorList>
            <person name="Westbury M.V."/>
            <person name="Petersen B."/>
            <person name="Garde E."/>
            <person name="Heide-Jorgensen M.P."/>
            <person name="Lorenzen E.D."/>
        </authorList>
    </citation>
    <scope>NUCLEOTIDE SEQUENCE [LARGE SCALE GENOMIC DNA]</scope>
</reference>
<organism evidence="1 2">
    <name type="scientific">Monodon monoceros</name>
    <name type="common">Narwhal</name>
    <name type="synonym">Ceratodon monodon</name>
    <dbReference type="NCBI Taxonomy" id="40151"/>
    <lineage>
        <taxon>Eukaryota</taxon>
        <taxon>Metazoa</taxon>
        <taxon>Chordata</taxon>
        <taxon>Craniata</taxon>
        <taxon>Vertebrata</taxon>
        <taxon>Euteleostomi</taxon>
        <taxon>Mammalia</taxon>
        <taxon>Eutheria</taxon>
        <taxon>Laurasiatheria</taxon>
        <taxon>Artiodactyla</taxon>
        <taxon>Whippomorpha</taxon>
        <taxon>Cetacea</taxon>
        <taxon>Odontoceti</taxon>
        <taxon>Monodontidae</taxon>
        <taxon>Monodon</taxon>
    </lineage>
</organism>
<dbReference type="Proteomes" id="UP000308365">
    <property type="component" value="Unassembled WGS sequence"/>
</dbReference>
<dbReference type="InterPro" id="IPR013083">
    <property type="entry name" value="Znf_RING/FYVE/PHD"/>
</dbReference>
<dbReference type="SUPFAM" id="SSF57850">
    <property type="entry name" value="RING/U-box"/>
    <property type="match status" value="1"/>
</dbReference>
<comment type="caution">
    <text evidence="1">The sequence shown here is derived from an EMBL/GenBank/DDBJ whole genome shotgun (WGS) entry which is preliminary data.</text>
</comment>
<accession>A0A4U1ELH4</accession>
<dbReference type="AlphaFoldDB" id="A0A4U1ELH4"/>
<gene>
    <name evidence="1" type="ORF">EI555_002594</name>
</gene>
<dbReference type="Gene3D" id="3.30.40.10">
    <property type="entry name" value="Zinc/RING finger domain, C3HC4 (zinc finger)"/>
    <property type="match status" value="1"/>
</dbReference>
<sequence>LQAEVSCPICLDYLRGAVTTERGHNFCHSHIQQCWEDLQDTFPCPVCLQPCPEKSFRRNSQSCLMIDVVKNLPSTEDMRKWQKEKPLCEKHKQVLSLFCEKDLELLCPQRKLKSYIQPLKKQLEDAEKVLEMQVSKSFELVWKVENQRSDLHSNVEHFKHFWGMEHDEIHVKLLNEENDVQDKIIEKRTQISDKGYTLKSLLDEITKKCLQSDLDLLTGIERIHSISEGFDAGRHFWQVEGRGMGEWSFAIAAGEFNSHLLYLALGIQETCVRLAFFCTMSWEKFLFTV</sequence>
<evidence type="ECO:0000313" key="2">
    <source>
        <dbReference type="Proteomes" id="UP000308365"/>
    </source>
</evidence>
<protein>
    <recommendedName>
        <fullName evidence="3">RING-type domain-containing protein</fullName>
    </recommendedName>
</protein>
<proteinExistence type="predicted"/>
<name>A0A4U1ELH4_MONMO</name>
<dbReference type="EMBL" id="RWIC01001166">
    <property type="protein sequence ID" value="TKC37289.1"/>
    <property type="molecule type" value="Genomic_DNA"/>
</dbReference>
<dbReference type="Pfam" id="PF15227">
    <property type="entry name" value="zf-C3HC4_4"/>
    <property type="match status" value="1"/>
</dbReference>
<evidence type="ECO:0008006" key="3">
    <source>
        <dbReference type="Google" id="ProtNLM"/>
    </source>
</evidence>
<evidence type="ECO:0000313" key="1">
    <source>
        <dbReference type="EMBL" id="TKC37289.1"/>
    </source>
</evidence>
<dbReference type="Gene3D" id="3.30.160.60">
    <property type="entry name" value="Classic Zinc Finger"/>
    <property type="match status" value="1"/>
</dbReference>